<dbReference type="PANTHER" id="PTHR36182:SF1">
    <property type="entry name" value="PROTEIN, PUTATIVE (AFU_ORTHOLOGUE AFUA_6G10930)-RELATED"/>
    <property type="match status" value="1"/>
</dbReference>
<dbReference type="EMBL" id="JANBUW010000461">
    <property type="protein sequence ID" value="KAJ2846757.1"/>
    <property type="molecule type" value="Genomic_DNA"/>
</dbReference>
<evidence type="ECO:0000313" key="3">
    <source>
        <dbReference type="EMBL" id="KAJ2846757.1"/>
    </source>
</evidence>
<dbReference type="OrthoDB" id="2342176at2759"/>
<feature type="compositionally biased region" description="Polar residues" evidence="1">
    <location>
        <begin position="274"/>
        <end position="301"/>
    </location>
</feature>
<comment type="caution">
    <text evidence="3">The sequence shown here is derived from an EMBL/GenBank/DDBJ whole genome shotgun (WGS) entry which is preliminary data.</text>
</comment>
<keyword evidence="2" id="KW-0732">Signal</keyword>
<feature type="compositionally biased region" description="Low complexity" evidence="1">
    <location>
        <begin position="331"/>
        <end position="348"/>
    </location>
</feature>
<feature type="signal peptide" evidence="2">
    <location>
        <begin position="1"/>
        <end position="18"/>
    </location>
</feature>
<feature type="compositionally biased region" description="Low complexity" evidence="1">
    <location>
        <begin position="309"/>
        <end position="321"/>
    </location>
</feature>
<sequence length="428" mass="44325">MFMSKLQSLAVLAGLATAHLAMEYPCPRFNPHCSPKPDLPAGASWDYSIANPIPPDGVLCKSNTPWPKPVASWTAGQSVTVKLQSGGATHGGGHCQYSLSYDGGKTFVVLHQVLGKCFGQDDSQRDVTFTLPKDLPSSDKAVFAWSWVNAVGNREFYMNCADVSIKGSGSSYTGKEMVIANHQGYPTIPEFNGNYETGVDLYKNAKDITVTGSGSTDSAPGNGQQRENTMAASASSSDPAVYTAVSTQDSASPGSSSPGSASQVPAYSMESIEPYTSDSSQPEPSAGSTDETATEMPTYSMESIEPYTSGSSEPEPSSGSSNETAEYSTNASDMPSAASSSPPLSSAPQTSIYSTYDQASDAPQPSPSAGGAADAGSSSCSSGQTLQCTSSGTGFQQCVNGQWTAERPCGPGTKCISDSQGTAYCGWS</sequence>
<evidence type="ECO:0008006" key="5">
    <source>
        <dbReference type="Google" id="ProtNLM"/>
    </source>
</evidence>
<keyword evidence="4" id="KW-1185">Reference proteome</keyword>
<feature type="region of interest" description="Disordered" evidence="1">
    <location>
        <begin position="212"/>
        <end position="389"/>
    </location>
</feature>
<feature type="compositionally biased region" description="Low complexity" evidence="1">
    <location>
        <begin position="250"/>
        <end position="262"/>
    </location>
</feature>
<name>A0A9W8I681_9FUNG</name>
<feature type="compositionally biased region" description="Polar residues" evidence="1">
    <location>
        <begin position="212"/>
        <end position="249"/>
    </location>
</feature>
<reference evidence="3" key="1">
    <citation type="submission" date="2022-07" db="EMBL/GenBank/DDBJ databases">
        <title>Phylogenomic reconstructions and comparative analyses of Kickxellomycotina fungi.</title>
        <authorList>
            <person name="Reynolds N.K."/>
            <person name="Stajich J.E."/>
            <person name="Barry K."/>
            <person name="Grigoriev I.V."/>
            <person name="Crous P."/>
            <person name="Smith M.E."/>
        </authorList>
    </citation>
    <scope>NUCLEOTIDE SEQUENCE</scope>
    <source>
        <strain evidence="3">NRRL 1566</strain>
    </source>
</reference>
<dbReference type="AlphaFoldDB" id="A0A9W8I681"/>
<accession>A0A9W8I681</accession>
<organism evidence="3 4">
    <name type="scientific">Coemansia brasiliensis</name>
    <dbReference type="NCBI Taxonomy" id="2650707"/>
    <lineage>
        <taxon>Eukaryota</taxon>
        <taxon>Fungi</taxon>
        <taxon>Fungi incertae sedis</taxon>
        <taxon>Zoopagomycota</taxon>
        <taxon>Kickxellomycotina</taxon>
        <taxon>Kickxellomycetes</taxon>
        <taxon>Kickxellales</taxon>
        <taxon>Kickxellaceae</taxon>
        <taxon>Coemansia</taxon>
    </lineage>
</organism>
<dbReference type="PANTHER" id="PTHR36182">
    <property type="entry name" value="PROTEIN, PUTATIVE (AFU_ORTHOLOGUE AFUA_6G10930)-RELATED"/>
    <property type="match status" value="1"/>
</dbReference>
<dbReference type="Proteomes" id="UP001139887">
    <property type="component" value="Unassembled WGS sequence"/>
</dbReference>
<dbReference type="Gene3D" id="2.70.50.70">
    <property type="match status" value="1"/>
</dbReference>
<proteinExistence type="predicted"/>
<protein>
    <recommendedName>
        <fullName evidence="5">Chitin-binding type-4 domain-containing protein</fullName>
    </recommendedName>
</protein>
<feature type="compositionally biased region" description="Low complexity" evidence="1">
    <location>
        <begin position="357"/>
        <end position="389"/>
    </location>
</feature>
<evidence type="ECO:0000256" key="2">
    <source>
        <dbReference type="SAM" id="SignalP"/>
    </source>
</evidence>
<feature type="chain" id="PRO_5040806045" description="Chitin-binding type-4 domain-containing protein" evidence="2">
    <location>
        <begin position="19"/>
        <end position="428"/>
    </location>
</feature>
<evidence type="ECO:0000256" key="1">
    <source>
        <dbReference type="SAM" id="MobiDB-lite"/>
    </source>
</evidence>
<gene>
    <name evidence="3" type="ORF">IWW36_004194</name>
</gene>
<evidence type="ECO:0000313" key="4">
    <source>
        <dbReference type="Proteomes" id="UP001139887"/>
    </source>
</evidence>